<dbReference type="Gene3D" id="3.90.420.10">
    <property type="entry name" value="Oxidoreductase, molybdopterin-binding domain"/>
    <property type="match status" value="1"/>
</dbReference>
<evidence type="ECO:0000313" key="3">
    <source>
        <dbReference type="Proteomes" id="UP000288178"/>
    </source>
</evidence>
<dbReference type="Proteomes" id="UP000288178">
    <property type="component" value="Unassembled WGS sequence"/>
</dbReference>
<comment type="caution">
    <text evidence="2">The sequence shown here is derived from an EMBL/GenBank/DDBJ whole genome shotgun (WGS) entry which is preliminary data.</text>
</comment>
<sequence>MHRRRACGLVLASLLGAAGSARALAPPAGPVVLEVRGRVRTPNVEAAACFDMAMLAGLPQVGFTTRTPWFAQPRHFSGPLLRDVLAAAGAQGTRLRLQALNDYRVDMPWDDAQRHDPIVARLLDGAPMAVRDKGPLFVIYPFDDRPELRSAVYYNRSAWQLRLIDVA</sequence>
<dbReference type="AlphaFoldDB" id="A0A3S3SFR1"/>
<feature type="signal peptide" evidence="1">
    <location>
        <begin position="1"/>
        <end position="23"/>
    </location>
</feature>
<evidence type="ECO:0000256" key="1">
    <source>
        <dbReference type="SAM" id="SignalP"/>
    </source>
</evidence>
<name>A0A3S3SFR1_9BURK</name>
<dbReference type="SUPFAM" id="SSF56524">
    <property type="entry name" value="Oxidoreductase molybdopterin-binding domain"/>
    <property type="match status" value="1"/>
</dbReference>
<evidence type="ECO:0000313" key="2">
    <source>
        <dbReference type="EMBL" id="RVT54486.1"/>
    </source>
</evidence>
<dbReference type="EMBL" id="SACT01000001">
    <property type="protein sequence ID" value="RVT54486.1"/>
    <property type="molecule type" value="Genomic_DNA"/>
</dbReference>
<evidence type="ECO:0008006" key="4">
    <source>
        <dbReference type="Google" id="ProtNLM"/>
    </source>
</evidence>
<protein>
    <recommendedName>
        <fullName evidence="4">Oxidoreductase molybdopterin-binding domain-containing protein</fullName>
    </recommendedName>
</protein>
<dbReference type="OrthoDB" id="9798763at2"/>
<reference evidence="2 3" key="1">
    <citation type="submission" date="2019-01" db="EMBL/GenBank/DDBJ databases">
        <authorList>
            <person name="Chen W.-M."/>
        </authorList>
    </citation>
    <scope>NUCLEOTIDE SEQUENCE [LARGE SCALE GENOMIC DNA]</scope>
    <source>
        <strain evidence="2 3">ICH-3</strain>
    </source>
</reference>
<dbReference type="InterPro" id="IPR036374">
    <property type="entry name" value="OxRdtase_Mopterin-bd_sf"/>
</dbReference>
<organism evidence="2 3">
    <name type="scientific">Rubrivivax albus</name>
    <dbReference type="NCBI Taxonomy" id="2499835"/>
    <lineage>
        <taxon>Bacteria</taxon>
        <taxon>Pseudomonadati</taxon>
        <taxon>Pseudomonadota</taxon>
        <taxon>Betaproteobacteria</taxon>
        <taxon>Burkholderiales</taxon>
        <taxon>Sphaerotilaceae</taxon>
        <taxon>Rubrivivax</taxon>
    </lineage>
</organism>
<keyword evidence="3" id="KW-1185">Reference proteome</keyword>
<keyword evidence="1" id="KW-0732">Signal</keyword>
<gene>
    <name evidence="2" type="ORF">ENE75_03330</name>
</gene>
<feature type="chain" id="PRO_5018688440" description="Oxidoreductase molybdopterin-binding domain-containing protein" evidence="1">
    <location>
        <begin position="24"/>
        <end position="167"/>
    </location>
</feature>
<accession>A0A3S3SFR1</accession>
<proteinExistence type="predicted"/>